<sequence length="52" mass="5234">MTAFVPRISAALMALVVVALLLGAAKPANVVSPDKLVILSTVDVKGKTSPCG</sequence>
<name>A0A933S9R6_UNCEI</name>
<evidence type="ECO:0000313" key="1">
    <source>
        <dbReference type="EMBL" id="MBI5168319.1"/>
    </source>
</evidence>
<evidence type="ECO:0000313" key="2">
    <source>
        <dbReference type="Proteomes" id="UP000696931"/>
    </source>
</evidence>
<accession>A0A933S9R6</accession>
<gene>
    <name evidence="1" type="ORF">HZA61_02405</name>
</gene>
<dbReference type="EMBL" id="JACRIW010000020">
    <property type="protein sequence ID" value="MBI5168319.1"/>
    <property type="molecule type" value="Genomic_DNA"/>
</dbReference>
<organism evidence="1 2">
    <name type="scientific">Eiseniibacteriota bacterium</name>
    <dbReference type="NCBI Taxonomy" id="2212470"/>
    <lineage>
        <taxon>Bacteria</taxon>
        <taxon>Candidatus Eiseniibacteriota</taxon>
    </lineage>
</organism>
<dbReference type="Proteomes" id="UP000696931">
    <property type="component" value="Unassembled WGS sequence"/>
</dbReference>
<comment type="caution">
    <text evidence="1">The sequence shown here is derived from an EMBL/GenBank/DDBJ whole genome shotgun (WGS) entry which is preliminary data.</text>
</comment>
<proteinExistence type="predicted"/>
<dbReference type="AlphaFoldDB" id="A0A933S9R6"/>
<protein>
    <submittedName>
        <fullName evidence="1">Uncharacterized protein</fullName>
    </submittedName>
</protein>
<reference evidence="1" key="1">
    <citation type="submission" date="2020-07" db="EMBL/GenBank/DDBJ databases">
        <title>Huge and variable diversity of episymbiotic CPR bacteria and DPANN archaea in groundwater ecosystems.</title>
        <authorList>
            <person name="He C.Y."/>
            <person name="Keren R."/>
            <person name="Whittaker M."/>
            <person name="Farag I.F."/>
            <person name="Doudna J."/>
            <person name="Cate J.H.D."/>
            <person name="Banfield J.F."/>
        </authorList>
    </citation>
    <scope>NUCLEOTIDE SEQUENCE</scope>
    <source>
        <strain evidence="1">NC_groundwater_1813_Pr3_B-0.1um_71_17</strain>
    </source>
</reference>